<keyword evidence="2" id="KW-0812">Transmembrane</keyword>
<feature type="region of interest" description="Disordered" evidence="1">
    <location>
        <begin position="88"/>
        <end position="167"/>
    </location>
</feature>
<feature type="region of interest" description="Disordered" evidence="1">
    <location>
        <begin position="42"/>
        <end position="65"/>
    </location>
</feature>
<keyword evidence="4" id="KW-1185">Reference proteome</keyword>
<keyword evidence="2" id="KW-0472">Membrane</keyword>
<protein>
    <submittedName>
        <fullName evidence="3">Uncharacterized protein</fullName>
    </submittedName>
</protein>
<evidence type="ECO:0000313" key="4">
    <source>
        <dbReference type="Proteomes" id="UP001362999"/>
    </source>
</evidence>
<reference evidence="3 4" key="1">
    <citation type="journal article" date="2024" name="J Genomics">
        <title>Draft genome sequencing and assembly of Favolaschia claudopus CIRM-BRFM 2984 isolated from oak limbs.</title>
        <authorList>
            <person name="Navarro D."/>
            <person name="Drula E."/>
            <person name="Chaduli D."/>
            <person name="Cazenave R."/>
            <person name="Ahrendt S."/>
            <person name="Wang J."/>
            <person name="Lipzen A."/>
            <person name="Daum C."/>
            <person name="Barry K."/>
            <person name="Grigoriev I.V."/>
            <person name="Favel A."/>
            <person name="Rosso M.N."/>
            <person name="Martin F."/>
        </authorList>
    </citation>
    <scope>NUCLEOTIDE SEQUENCE [LARGE SCALE GENOMIC DNA]</scope>
    <source>
        <strain evidence="3 4">CIRM-BRFM 2984</strain>
    </source>
</reference>
<dbReference type="AlphaFoldDB" id="A0AAW0D739"/>
<feature type="region of interest" description="Disordered" evidence="1">
    <location>
        <begin position="1"/>
        <end position="21"/>
    </location>
</feature>
<feature type="compositionally biased region" description="Low complexity" evidence="1">
    <location>
        <begin position="8"/>
        <end position="19"/>
    </location>
</feature>
<proteinExistence type="predicted"/>
<keyword evidence="2" id="KW-1133">Transmembrane helix</keyword>
<comment type="caution">
    <text evidence="3">The sequence shown here is derived from an EMBL/GenBank/DDBJ whole genome shotgun (WGS) entry which is preliminary data.</text>
</comment>
<evidence type="ECO:0000256" key="2">
    <source>
        <dbReference type="SAM" id="Phobius"/>
    </source>
</evidence>
<accession>A0AAW0D739</accession>
<feature type="compositionally biased region" description="Low complexity" evidence="1">
    <location>
        <begin position="129"/>
        <end position="151"/>
    </location>
</feature>
<gene>
    <name evidence="3" type="ORF">R3P38DRAFT_2607538</name>
</gene>
<name>A0AAW0D739_9AGAR</name>
<dbReference type="Proteomes" id="UP001362999">
    <property type="component" value="Unassembled WGS sequence"/>
</dbReference>
<feature type="transmembrane region" description="Helical" evidence="2">
    <location>
        <begin position="182"/>
        <end position="203"/>
    </location>
</feature>
<dbReference type="EMBL" id="JAWWNJ010000010">
    <property type="protein sequence ID" value="KAK7046603.1"/>
    <property type="molecule type" value="Genomic_DNA"/>
</dbReference>
<evidence type="ECO:0000256" key="1">
    <source>
        <dbReference type="SAM" id="MobiDB-lite"/>
    </source>
</evidence>
<evidence type="ECO:0000313" key="3">
    <source>
        <dbReference type="EMBL" id="KAK7046603.1"/>
    </source>
</evidence>
<sequence>MAFQNIASSSSVPPSFSPSKTFKRALSFPSLDKPLASIRASSSRGLHRMSSFGKPSPSVLANPSAASSTESIPVFTIPDYTQAIPARPMPSISPLTRPGLKRKLTPKHLQNTVKLPALKKSCQCTSRKPSTTPVASVTSASSTTTASSSSTSRRRRSSSVSTVESFQSSEDKVTVAMHLQSLPSTVSGFFVSVMSILLAFLIFPTMTAPAPKRAPSQREIVVTEEQEKNPPRLPAPPPVTSRLRDSITSAYRRTIRRASRARRASTPGEAFTVFFNSTSKRVRFDVPIHVDPKTLVIDTPIVVYTSPIALPLPKGPAPAVKPVCKLRSRYHRRLTTVKEGEVLDAALCDGW</sequence>
<organism evidence="3 4">
    <name type="scientific">Favolaschia claudopus</name>
    <dbReference type="NCBI Taxonomy" id="2862362"/>
    <lineage>
        <taxon>Eukaryota</taxon>
        <taxon>Fungi</taxon>
        <taxon>Dikarya</taxon>
        <taxon>Basidiomycota</taxon>
        <taxon>Agaricomycotina</taxon>
        <taxon>Agaricomycetes</taxon>
        <taxon>Agaricomycetidae</taxon>
        <taxon>Agaricales</taxon>
        <taxon>Marasmiineae</taxon>
        <taxon>Mycenaceae</taxon>
        <taxon>Favolaschia</taxon>
    </lineage>
</organism>